<dbReference type="AlphaFoldDB" id="B1I3Y1"/>
<keyword evidence="12" id="KW-1185">Reference proteome</keyword>
<keyword evidence="5 10" id="KW-0067">ATP-binding</keyword>
<dbReference type="GO" id="GO:0004830">
    <property type="term" value="F:tryptophan-tRNA ligase activity"/>
    <property type="evidence" value="ECO:0007669"/>
    <property type="project" value="UniProtKB-UniRule"/>
</dbReference>
<evidence type="ECO:0000256" key="4">
    <source>
        <dbReference type="ARBA" id="ARBA00022741"/>
    </source>
</evidence>
<dbReference type="PANTHER" id="PTHR43766:SF1">
    <property type="entry name" value="TRYPTOPHAN--TRNA LIGASE, MITOCHONDRIAL"/>
    <property type="match status" value="1"/>
</dbReference>
<dbReference type="eggNOG" id="COG0180">
    <property type="taxonomic scope" value="Bacteria"/>
</dbReference>
<evidence type="ECO:0000256" key="1">
    <source>
        <dbReference type="ARBA" id="ARBA00005594"/>
    </source>
</evidence>
<evidence type="ECO:0000256" key="2">
    <source>
        <dbReference type="ARBA" id="ARBA00013161"/>
    </source>
</evidence>
<dbReference type="Gene3D" id="1.10.240.10">
    <property type="entry name" value="Tyrosyl-Transfer RNA Synthetase"/>
    <property type="match status" value="1"/>
</dbReference>
<dbReference type="Pfam" id="PF00579">
    <property type="entry name" value="tRNA-synt_1b"/>
    <property type="match status" value="1"/>
</dbReference>
<evidence type="ECO:0000256" key="3">
    <source>
        <dbReference type="ARBA" id="ARBA00022598"/>
    </source>
</evidence>
<dbReference type="PROSITE" id="PS00178">
    <property type="entry name" value="AA_TRNA_LIGASE_I"/>
    <property type="match status" value="1"/>
</dbReference>
<dbReference type="InterPro" id="IPR050203">
    <property type="entry name" value="Trp-tRNA_synthetase"/>
</dbReference>
<dbReference type="RefSeq" id="WP_012302298.1">
    <property type="nucleotide sequence ID" value="NC_010424.1"/>
</dbReference>
<dbReference type="InterPro" id="IPR002305">
    <property type="entry name" value="aa-tRNA-synth_Ic"/>
</dbReference>
<dbReference type="Proteomes" id="UP000008544">
    <property type="component" value="Chromosome"/>
</dbReference>
<comment type="similarity">
    <text evidence="1 10">Belongs to the class-I aminoacyl-tRNA synthetase family.</text>
</comment>
<keyword evidence="4 10" id="KW-0547">Nucleotide-binding</keyword>
<dbReference type="EC" id="6.1.1.2" evidence="2 9"/>
<evidence type="ECO:0000256" key="6">
    <source>
        <dbReference type="ARBA" id="ARBA00022917"/>
    </source>
</evidence>
<dbReference type="InterPro" id="IPR001412">
    <property type="entry name" value="aa-tRNA-synth_I_CS"/>
</dbReference>
<dbReference type="STRING" id="477974.Daud_1201"/>
<dbReference type="InterPro" id="IPR002306">
    <property type="entry name" value="Trp-tRNA-ligase"/>
</dbReference>
<keyword evidence="6 10" id="KW-0648">Protein biosynthesis</keyword>
<comment type="catalytic activity">
    <reaction evidence="8">
        <text>tRNA(Trp) + L-tryptophan + ATP = L-tryptophyl-tRNA(Trp) + AMP + diphosphate + H(+)</text>
        <dbReference type="Rhea" id="RHEA:24080"/>
        <dbReference type="Rhea" id="RHEA-COMP:9671"/>
        <dbReference type="Rhea" id="RHEA-COMP:9705"/>
        <dbReference type="ChEBI" id="CHEBI:15378"/>
        <dbReference type="ChEBI" id="CHEBI:30616"/>
        <dbReference type="ChEBI" id="CHEBI:33019"/>
        <dbReference type="ChEBI" id="CHEBI:57912"/>
        <dbReference type="ChEBI" id="CHEBI:78442"/>
        <dbReference type="ChEBI" id="CHEBI:78535"/>
        <dbReference type="ChEBI" id="CHEBI:456215"/>
        <dbReference type="EC" id="6.1.1.2"/>
    </reaction>
</comment>
<dbReference type="KEGG" id="dau:Daud_1201"/>
<dbReference type="GO" id="GO:0006436">
    <property type="term" value="P:tryptophanyl-tRNA aminoacylation"/>
    <property type="evidence" value="ECO:0007669"/>
    <property type="project" value="UniProtKB-UniRule"/>
</dbReference>
<dbReference type="GO" id="GO:0005524">
    <property type="term" value="F:ATP binding"/>
    <property type="evidence" value="ECO:0007669"/>
    <property type="project" value="UniProtKB-KW"/>
</dbReference>
<keyword evidence="7 10" id="KW-0030">Aminoacyl-tRNA synthetase</keyword>
<dbReference type="InterPro" id="IPR014729">
    <property type="entry name" value="Rossmann-like_a/b/a_fold"/>
</dbReference>
<keyword evidence="3 10" id="KW-0436">Ligase</keyword>
<proteinExistence type="inferred from homology"/>
<dbReference type="SUPFAM" id="SSF52374">
    <property type="entry name" value="Nucleotidylyl transferase"/>
    <property type="match status" value="1"/>
</dbReference>
<evidence type="ECO:0000256" key="9">
    <source>
        <dbReference type="NCBIfam" id="TIGR00233"/>
    </source>
</evidence>
<dbReference type="Gene3D" id="3.40.50.620">
    <property type="entry name" value="HUPs"/>
    <property type="match status" value="1"/>
</dbReference>
<protein>
    <recommendedName>
        <fullName evidence="2 9">Tryptophan--tRNA ligase</fullName>
        <ecNumber evidence="2 9">6.1.1.2</ecNumber>
    </recommendedName>
</protein>
<evidence type="ECO:0000256" key="5">
    <source>
        <dbReference type="ARBA" id="ARBA00022840"/>
    </source>
</evidence>
<organism evidence="11 12">
    <name type="scientific">Desulforudis audaxviator (strain MP104C)</name>
    <dbReference type="NCBI Taxonomy" id="477974"/>
    <lineage>
        <taxon>Bacteria</taxon>
        <taxon>Bacillati</taxon>
        <taxon>Bacillota</taxon>
        <taxon>Clostridia</taxon>
        <taxon>Thermoanaerobacterales</taxon>
        <taxon>Candidatus Desulforudaceae</taxon>
        <taxon>Candidatus Desulforudis</taxon>
    </lineage>
</organism>
<dbReference type="PANTHER" id="PTHR43766">
    <property type="entry name" value="TRYPTOPHAN--TRNA LIGASE, MITOCHONDRIAL"/>
    <property type="match status" value="1"/>
</dbReference>
<reference evidence="12" key="1">
    <citation type="submission" date="2007-10" db="EMBL/GenBank/DDBJ databases">
        <title>Complete sequence of chromosome of Desulforudis audaxviator MP104C.</title>
        <authorList>
            <person name="Copeland A."/>
            <person name="Lucas S."/>
            <person name="Lapidus A."/>
            <person name="Barry K."/>
            <person name="Glavina del Rio T."/>
            <person name="Dalin E."/>
            <person name="Tice H."/>
            <person name="Bruce D."/>
            <person name="Pitluck S."/>
            <person name="Lowry S.R."/>
            <person name="Larimer F."/>
            <person name="Land M.L."/>
            <person name="Hauser L."/>
            <person name="Kyrpides N."/>
            <person name="Ivanova N.N."/>
            <person name="Richardson P."/>
        </authorList>
    </citation>
    <scope>NUCLEOTIDE SEQUENCE [LARGE SCALE GENOMIC DNA]</scope>
    <source>
        <strain evidence="12">MP104C</strain>
    </source>
</reference>
<reference evidence="11 12" key="2">
    <citation type="journal article" date="2008" name="Science">
        <title>Environmental genomics reveals a single-species ecosystem deep within Earth.</title>
        <authorList>
            <person name="Chivian D."/>
            <person name="Brodie E.L."/>
            <person name="Alm E.J."/>
            <person name="Culley D.E."/>
            <person name="Dehal P.S."/>
            <person name="Desantis T.Z."/>
            <person name="Gihring T.M."/>
            <person name="Lapidus A."/>
            <person name="Lin L.H."/>
            <person name="Lowry S.R."/>
            <person name="Moser D.P."/>
            <person name="Richardson P.M."/>
            <person name="Southam G."/>
            <person name="Wanger G."/>
            <person name="Pratt L.M."/>
            <person name="Andersen G.L."/>
            <person name="Hazen T.C."/>
            <person name="Brockman F.J."/>
            <person name="Arkin A.P."/>
            <person name="Onstott T.C."/>
        </authorList>
    </citation>
    <scope>NUCLEOTIDE SEQUENCE [LARGE SCALE GENOMIC DNA]</scope>
    <source>
        <strain evidence="11 12">MP104C</strain>
    </source>
</reference>
<evidence type="ECO:0000256" key="7">
    <source>
        <dbReference type="ARBA" id="ARBA00023146"/>
    </source>
</evidence>
<gene>
    <name evidence="11" type="ordered locus">Daud_1201</name>
</gene>
<evidence type="ECO:0000256" key="10">
    <source>
        <dbReference type="RuleBase" id="RU363036"/>
    </source>
</evidence>
<dbReference type="EMBL" id="CP000860">
    <property type="protein sequence ID" value="ACA59712.1"/>
    <property type="molecule type" value="Genomic_DNA"/>
</dbReference>
<dbReference type="CDD" id="cd00806">
    <property type="entry name" value="TrpRS_core"/>
    <property type="match status" value="1"/>
</dbReference>
<dbReference type="PRINTS" id="PR01039">
    <property type="entry name" value="TRNASYNTHTRP"/>
</dbReference>
<evidence type="ECO:0000313" key="12">
    <source>
        <dbReference type="Proteomes" id="UP000008544"/>
    </source>
</evidence>
<sequence>MKELRIVSGMRPSGRLHIGHLSVLSNWLRLQEENDCFFFVADWHALTTAFDDPGSIGENTREMLADWLAVGIDPERSTVFVQSRLLEHAELHLLLSMITPLSWLERVPTYKDQVQQLAARGKDITTYGFLGYPLLQTADILMYRADAVPVGQDQLPHLELSREVARRFNHLYGNVFPEPQALLAKESLLPGVDGRKMSKSYENEISLSASPDIIEKRVRMMITDPARIRKNDPGHPEVCHVYTYQELYNRDLSTEIAASCRAGSVGCVTCKLRLAESLNKYLKPIRERRERLLAQPGLIDEVIERGTEKARAAAGETMRLVRRAMRI</sequence>
<dbReference type="FunFam" id="1.10.240.10:FF:000005">
    <property type="entry name" value="Tryptophan--tRNA ligase"/>
    <property type="match status" value="1"/>
</dbReference>
<dbReference type="HOGENOM" id="CLU_029244_0_0_9"/>
<evidence type="ECO:0000256" key="8">
    <source>
        <dbReference type="ARBA" id="ARBA00049929"/>
    </source>
</evidence>
<accession>B1I3Y1</accession>
<evidence type="ECO:0000313" key="11">
    <source>
        <dbReference type="EMBL" id="ACA59712.1"/>
    </source>
</evidence>
<dbReference type="GO" id="GO:0005829">
    <property type="term" value="C:cytosol"/>
    <property type="evidence" value="ECO:0007669"/>
    <property type="project" value="TreeGrafter"/>
</dbReference>
<dbReference type="NCBIfam" id="TIGR00233">
    <property type="entry name" value="trpS"/>
    <property type="match status" value="1"/>
</dbReference>
<dbReference type="OrthoDB" id="9801042at2"/>
<name>B1I3Y1_DESAP</name>